<proteinExistence type="inferred from homology"/>
<dbReference type="GO" id="GO:0005986">
    <property type="term" value="P:sucrose biosynthetic process"/>
    <property type="evidence" value="ECO:0007669"/>
    <property type="project" value="UniProtKB-UniPathway"/>
</dbReference>
<sequence>MVPFLLITDLDNTLVGDDRATQTLNQQLQSRRSQFCLVYSTGRSLASTQELMAERQLLTPDFLITGVGTAIYRWESDFGSAQLSLDVHWADRLSEGWQRGAISALAQQFEALIPQPAGEQNPWKLSFWLDSPEAEAIVLALQTALAQQGHPAQVVFSSGRDVDILPELANKGNATAYLQKTVEIESAATIVCGDSGNDISLFEQANWGIIVQNAQPEMLQWYNTCGRSGHYLARSPYAWGILEGLNYFHQVL</sequence>
<evidence type="ECO:0000256" key="3">
    <source>
        <dbReference type="ARBA" id="ARBA00007211"/>
    </source>
</evidence>
<dbReference type="KEGG" id="cyn:Cyan7425_4592"/>
<dbReference type="GO" id="GO:0000287">
    <property type="term" value="F:magnesium ion binding"/>
    <property type="evidence" value="ECO:0007669"/>
    <property type="project" value="InterPro"/>
</dbReference>
<protein>
    <recommendedName>
        <fullName evidence="4">sucrose-phosphate phosphatase</fullName>
        <ecNumber evidence="4">3.1.3.24</ecNumber>
    </recommendedName>
</protein>
<comment type="cofactor">
    <cofactor evidence="1">
        <name>Mg(2+)</name>
        <dbReference type="ChEBI" id="CHEBI:18420"/>
    </cofactor>
</comment>
<dbReference type="SFLD" id="SFLDS00003">
    <property type="entry name" value="Haloacid_Dehalogenase"/>
    <property type="match status" value="1"/>
</dbReference>
<organism evidence="8">
    <name type="scientific">Cyanothece sp. (strain PCC 7425 / ATCC 29141)</name>
    <dbReference type="NCBI Taxonomy" id="395961"/>
    <lineage>
        <taxon>Bacteria</taxon>
        <taxon>Bacillati</taxon>
        <taxon>Cyanobacteriota</taxon>
        <taxon>Cyanophyceae</taxon>
        <taxon>Gomontiellales</taxon>
        <taxon>Cyanothecaceae</taxon>
        <taxon>Cyanothece</taxon>
    </lineage>
</organism>
<evidence type="ECO:0000313" key="8">
    <source>
        <dbReference type="EMBL" id="ACL46900.1"/>
    </source>
</evidence>
<evidence type="ECO:0000256" key="4">
    <source>
        <dbReference type="ARBA" id="ARBA00013112"/>
    </source>
</evidence>
<dbReference type="HOGENOM" id="CLU_030534_0_0_3"/>
<dbReference type="InterPro" id="IPR023214">
    <property type="entry name" value="HAD_sf"/>
</dbReference>
<dbReference type="AlphaFoldDB" id="B8HKQ6"/>
<evidence type="ECO:0000256" key="2">
    <source>
        <dbReference type="ARBA" id="ARBA00005070"/>
    </source>
</evidence>
<dbReference type="InterPro" id="IPR006379">
    <property type="entry name" value="HAD-SF_hydro_IIB"/>
</dbReference>
<name>B8HKQ6_CYAP4</name>
<dbReference type="EMBL" id="CP001344">
    <property type="protein sequence ID" value="ACL46900.1"/>
    <property type="molecule type" value="Genomic_DNA"/>
</dbReference>
<dbReference type="NCBIfam" id="TIGR01485">
    <property type="entry name" value="SPP_plant-cyano"/>
    <property type="match status" value="1"/>
</dbReference>
<dbReference type="InterPro" id="IPR006380">
    <property type="entry name" value="SPP-like_dom"/>
</dbReference>
<evidence type="ECO:0000259" key="7">
    <source>
        <dbReference type="Pfam" id="PF05116"/>
    </source>
</evidence>
<dbReference type="eggNOG" id="COG0561">
    <property type="taxonomic scope" value="Bacteria"/>
</dbReference>
<dbReference type="NCBIfam" id="TIGR01484">
    <property type="entry name" value="HAD-SF-IIB"/>
    <property type="match status" value="1"/>
</dbReference>
<evidence type="ECO:0000256" key="6">
    <source>
        <dbReference type="ARBA" id="ARBA00048036"/>
    </source>
</evidence>
<reference evidence="8" key="1">
    <citation type="submission" date="2009-01" db="EMBL/GenBank/DDBJ databases">
        <title>Complete sequence of chromosome Cyanothece sp. PCC 7425.</title>
        <authorList>
            <consortium name="US DOE Joint Genome Institute"/>
            <person name="Lucas S."/>
            <person name="Copeland A."/>
            <person name="Lapidus A."/>
            <person name="Glavina del Rio T."/>
            <person name="Dalin E."/>
            <person name="Tice H."/>
            <person name="Bruce D."/>
            <person name="Goodwin L."/>
            <person name="Pitluck S."/>
            <person name="Sims D."/>
            <person name="Meineke L."/>
            <person name="Brettin T."/>
            <person name="Detter J.C."/>
            <person name="Han C."/>
            <person name="Larimer F."/>
            <person name="Land M."/>
            <person name="Hauser L."/>
            <person name="Kyrpides N."/>
            <person name="Ovchinnikova G."/>
            <person name="Liberton M."/>
            <person name="Stoeckel J."/>
            <person name="Banerjee A."/>
            <person name="Singh A."/>
            <person name="Page L."/>
            <person name="Sato H."/>
            <person name="Zhao L."/>
            <person name="Sherman L."/>
            <person name="Pakrasi H."/>
            <person name="Richardson P."/>
        </authorList>
    </citation>
    <scope>NUCLEOTIDE SEQUENCE</scope>
    <source>
        <strain evidence="8">PCC 7425</strain>
    </source>
</reference>
<dbReference type="PANTHER" id="PTHR46521">
    <property type="entry name" value="SUCROSE-PHOSPHATASE 2-RELATED"/>
    <property type="match status" value="1"/>
</dbReference>
<dbReference type="Gene3D" id="3.40.50.1000">
    <property type="entry name" value="HAD superfamily/HAD-like"/>
    <property type="match status" value="1"/>
</dbReference>
<comment type="pathway">
    <text evidence="2">Glycan biosynthesis; sucrose biosynthesis; sucrose from D-fructose 6-phosphate and UDP-alpha-D-glucose: step 2/2.</text>
</comment>
<gene>
    <name evidence="8" type="ordered locus">Cyan7425_4592</name>
</gene>
<accession>B8HKQ6</accession>
<comment type="similarity">
    <text evidence="3">Belongs to the sucrose phosphatase family.</text>
</comment>
<feature type="domain" description="Sucrose phosphatase-like" evidence="7">
    <location>
        <begin position="3"/>
        <end position="249"/>
    </location>
</feature>
<comment type="catalytic activity">
    <reaction evidence="6">
        <text>sucrose 6(F)-phosphate + H2O = sucrose + phosphate</text>
        <dbReference type="Rhea" id="RHEA:19289"/>
        <dbReference type="ChEBI" id="CHEBI:15377"/>
        <dbReference type="ChEBI" id="CHEBI:17992"/>
        <dbReference type="ChEBI" id="CHEBI:43474"/>
        <dbReference type="ChEBI" id="CHEBI:57723"/>
        <dbReference type="EC" id="3.1.3.24"/>
    </reaction>
</comment>
<dbReference type="NCBIfam" id="TIGR01482">
    <property type="entry name" value="SPP-subfamily"/>
    <property type="match status" value="1"/>
</dbReference>
<dbReference type="PANTHER" id="PTHR46521:SF4">
    <property type="entry name" value="SUCROSE-PHOSPHATASE 2-RELATED"/>
    <property type="match status" value="1"/>
</dbReference>
<evidence type="ECO:0000256" key="5">
    <source>
        <dbReference type="ARBA" id="ARBA00022801"/>
    </source>
</evidence>
<dbReference type="UniPathway" id="UPA00371">
    <property type="reaction ID" value="UER00546"/>
</dbReference>
<dbReference type="SUPFAM" id="SSF56784">
    <property type="entry name" value="HAD-like"/>
    <property type="match status" value="1"/>
</dbReference>
<dbReference type="InterPro" id="IPR012847">
    <property type="entry name" value="Sucrose_phosphatase_pln/cyn"/>
</dbReference>
<dbReference type="SFLD" id="SFLDG01141">
    <property type="entry name" value="C2.B.1:_Sucrose_Phosphatase_Li"/>
    <property type="match status" value="1"/>
</dbReference>
<dbReference type="Pfam" id="PF05116">
    <property type="entry name" value="S6PP"/>
    <property type="match status" value="1"/>
</dbReference>
<dbReference type="Gene3D" id="3.90.1070.10">
    <property type="match status" value="1"/>
</dbReference>
<dbReference type="STRING" id="395961.Cyan7425_4592"/>
<evidence type="ECO:0000256" key="1">
    <source>
        <dbReference type="ARBA" id="ARBA00001946"/>
    </source>
</evidence>
<keyword evidence="5" id="KW-0378">Hydrolase</keyword>
<dbReference type="SFLD" id="SFLDG01140">
    <property type="entry name" value="C2.B:_Phosphomannomutase_and_P"/>
    <property type="match status" value="1"/>
</dbReference>
<dbReference type="InterPro" id="IPR036412">
    <property type="entry name" value="HAD-like_sf"/>
</dbReference>
<dbReference type="GO" id="GO:0050307">
    <property type="term" value="F:sucrose-phosphate phosphatase activity"/>
    <property type="evidence" value="ECO:0007669"/>
    <property type="project" value="UniProtKB-EC"/>
</dbReference>
<dbReference type="EC" id="3.1.3.24" evidence="4"/>
<dbReference type="InterPro" id="IPR051518">
    <property type="entry name" value="Sucrose_Phosphatase"/>
</dbReference>